<evidence type="ECO:0000313" key="2">
    <source>
        <dbReference type="Proteomes" id="UP000005951"/>
    </source>
</evidence>
<dbReference type="AlphaFoldDB" id="K8XGU7"/>
<comment type="caution">
    <text evidence="1">The sequence shown here is derived from an EMBL/GenBank/DDBJ whole genome shotgun (WGS) entry which is preliminary data.</text>
</comment>
<reference evidence="1 2" key="1">
    <citation type="journal article" date="2013" name="Genome Announc.">
        <title>Draft Genome Sequence of Rhodococcus opacus Strain M213 Shows a Diverse Catabolic Potential.</title>
        <authorList>
            <person name="Pathak A."/>
            <person name="Green S.J."/>
            <person name="Ogram A."/>
            <person name="Chauhan A."/>
        </authorList>
    </citation>
    <scope>NUCLEOTIDE SEQUENCE [LARGE SCALE GENOMIC DNA]</scope>
    <source>
        <strain evidence="1 2">M213</strain>
    </source>
</reference>
<organism evidence="1 2">
    <name type="scientific">Rhodococcus opacus M213</name>
    <dbReference type="NCBI Taxonomy" id="1129896"/>
    <lineage>
        <taxon>Bacteria</taxon>
        <taxon>Bacillati</taxon>
        <taxon>Actinomycetota</taxon>
        <taxon>Actinomycetes</taxon>
        <taxon>Mycobacteriales</taxon>
        <taxon>Nocardiaceae</taxon>
        <taxon>Rhodococcus</taxon>
    </lineage>
</organism>
<gene>
    <name evidence="1" type="ORF">WSS_A37390</name>
</gene>
<dbReference type="Proteomes" id="UP000005951">
    <property type="component" value="Unassembled WGS sequence"/>
</dbReference>
<proteinExistence type="predicted"/>
<protein>
    <submittedName>
        <fullName evidence="1">Uncharacterized protein</fullName>
    </submittedName>
</protein>
<dbReference type="Pfam" id="PF12079">
    <property type="entry name" value="DUF3558"/>
    <property type="match status" value="1"/>
</dbReference>
<sequence length="144" mass="15892">MIFDPCLDIPDSAIVEAGYDAASEENADFTPAEYTFLGCTYDTPQRLYGLNVLSGNISFEEERQKVQSTQKSTRPIEINGRPALLEFDSGKPDVCAVSMETSSGFVILDRNLFKGTGAHAPEPEWCAGLEDTARIFERYIPKEG</sequence>
<name>K8XGU7_RHOOP</name>
<dbReference type="EMBL" id="AJYC02000149">
    <property type="protein sequence ID" value="EKT77502.1"/>
    <property type="molecule type" value="Genomic_DNA"/>
</dbReference>
<evidence type="ECO:0000313" key="1">
    <source>
        <dbReference type="EMBL" id="EKT77502.1"/>
    </source>
</evidence>
<dbReference type="InterPro" id="IPR024520">
    <property type="entry name" value="DUF3558"/>
</dbReference>
<accession>K8XGU7</accession>